<keyword evidence="4" id="KW-0812">Transmembrane</keyword>
<reference evidence="10" key="1">
    <citation type="submission" date="2017-06" db="EMBL/GenBank/DDBJ databases">
        <authorList>
            <person name="Varghese N."/>
            <person name="Submissions S."/>
        </authorList>
    </citation>
    <scope>NUCLEOTIDE SEQUENCE [LARGE SCALE GENOMIC DNA]</scope>
    <source>
        <strain evidence="10">NKM1</strain>
    </source>
</reference>
<comment type="subcellular location">
    <subcellularLocation>
        <location evidence="1">Cell outer membrane</location>
        <topology evidence="1">Multi-pass membrane protein</topology>
    </subcellularLocation>
</comment>
<keyword evidence="6" id="KW-0472">Membrane</keyword>
<evidence type="ECO:0000313" key="10">
    <source>
        <dbReference type="Proteomes" id="UP000198432"/>
    </source>
</evidence>
<accession>A0A239GXC3</accession>
<dbReference type="InterPro" id="IPR005017">
    <property type="entry name" value="OMPP1/FadL/TodX"/>
</dbReference>
<evidence type="ECO:0000256" key="7">
    <source>
        <dbReference type="ARBA" id="ARBA00023237"/>
    </source>
</evidence>
<evidence type="ECO:0000256" key="6">
    <source>
        <dbReference type="ARBA" id="ARBA00023136"/>
    </source>
</evidence>
<proteinExistence type="inferred from homology"/>
<name>A0A239GXC3_9BACT</name>
<dbReference type="GO" id="GO:0009279">
    <property type="term" value="C:cell outer membrane"/>
    <property type="evidence" value="ECO:0007669"/>
    <property type="project" value="UniProtKB-SubCell"/>
</dbReference>
<dbReference type="EMBL" id="FZOQ01000012">
    <property type="protein sequence ID" value="SNS73418.1"/>
    <property type="molecule type" value="Genomic_DNA"/>
</dbReference>
<evidence type="ECO:0000256" key="5">
    <source>
        <dbReference type="ARBA" id="ARBA00022729"/>
    </source>
</evidence>
<dbReference type="PANTHER" id="PTHR35093">
    <property type="entry name" value="OUTER MEMBRANE PROTEIN NMB0088-RELATED"/>
    <property type="match status" value="1"/>
</dbReference>
<organism evidence="9 10">
    <name type="scientific">Pontibacter ummariensis</name>
    <dbReference type="NCBI Taxonomy" id="1610492"/>
    <lineage>
        <taxon>Bacteria</taxon>
        <taxon>Pseudomonadati</taxon>
        <taxon>Bacteroidota</taxon>
        <taxon>Cytophagia</taxon>
        <taxon>Cytophagales</taxon>
        <taxon>Hymenobacteraceae</taxon>
        <taxon>Pontibacter</taxon>
    </lineage>
</organism>
<keyword evidence="3" id="KW-1134">Transmembrane beta strand</keyword>
<gene>
    <name evidence="9" type="ORF">SAMN06296052_11257</name>
</gene>
<evidence type="ECO:0000256" key="4">
    <source>
        <dbReference type="ARBA" id="ARBA00022692"/>
    </source>
</evidence>
<keyword evidence="7" id="KW-0998">Cell outer membrane</keyword>
<dbReference type="OrthoDB" id="9765571at2"/>
<evidence type="ECO:0000313" key="9">
    <source>
        <dbReference type="EMBL" id="SNS73418.1"/>
    </source>
</evidence>
<sequence>MKKIVLASLALALGWSGTAFAQTEVDALRYSRLGVSGTARIQGLGGAQSALGSDVSSLFVNPAGLGMFRRSEFTVTPAIQSSKIQASINGNSFSDNRSDFTLPQLGIVFANRKDDEEVGDWRGVSFGIGLTRLNNFNEQLRPYSVFSGETDPTIVEYFADQAYLKNRTQADLDDELNDGITTLEGLGYGAYLLNFDEEGNPLPEYREGRILQQEDIIRTGAQNQVDFGVGTSFRDKLYLGASLGIVTTNFTQQSIYREVEDSPNTPFTSLELYDEFTTRGTGINLKVGVIARPVDALRLGLSIQTPTAYTLTDEYQRTLYANFDDSGTERAAELPGQFTYRLTTPFRATGGAAVFLGKYGFLTADVEYVNYSSARFREDNDDLGSAGNYFDEVNNRINNLKSTWNYRFGAEGRFDIFRVRAGYAFSADPDTDTNFEAGAINQKFGSVSSYTLGAGVRLQQFFVDLAYVHAVGEVGYAPYVSNSFYTPFANASSEPVVDIEKVQNSAVLTVGYNF</sequence>
<evidence type="ECO:0000256" key="1">
    <source>
        <dbReference type="ARBA" id="ARBA00004571"/>
    </source>
</evidence>
<keyword evidence="10" id="KW-1185">Reference proteome</keyword>
<evidence type="ECO:0008006" key="11">
    <source>
        <dbReference type="Google" id="ProtNLM"/>
    </source>
</evidence>
<evidence type="ECO:0000256" key="3">
    <source>
        <dbReference type="ARBA" id="ARBA00022452"/>
    </source>
</evidence>
<feature type="chain" id="PRO_5012579597" description="Outer membrane protein transport protein (OMPP1/FadL/TodX)" evidence="8">
    <location>
        <begin position="22"/>
        <end position="514"/>
    </location>
</feature>
<evidence type="ECO:0000256" key="2">
    <source>
        <dbReference type="ARBA" id="ARBA00008163"/>
    </source>
</evidence>
<dbReference type="AlphaFoldDB" id="A0A239GXC3"/>
<dbReference type="GO" id="GO:0015483">
    <property type="term" value="F:long-chain fatty acid transporting porin activity"/>
    <property type="evidence" value="ECO:0007669"/>
    <property type="project" value="TreeGrafter"/>
</dbReference>
<comment type="similarity">
    <text evidence="2">Belongs to the OmpP1/FadL family.</text>
</comment>
<evidence type="ECO:0000256" key="8">
    <source>
        <dbReference type="SAM" id="SignalP"/>
    </source>
</evidence>
<dbReference type="Proteomes" id="UP000198432">
    <property type="component" value="Unassembled WGS sequence"/>
</dbReference>
<dbReference type="Gene3D" id="2.40.160.60">
    <property type="entry name" value="Outer membrane protein transport protein (OMPP1/FadL/TodX)"/>
    <property type="match status" value="1"/>
</dbReference>
<dbReference type="SUPFAM" id="SSF56935">
    <property type="entry name" value="Porins"/>
    <property type="match status" value="1"/>
</dbReference>
<keyword evidence="5 8" id="KW-0732">Signal</keyword>
<feature type="signal peptide" evidence="8">
    <location>
        <begin position="1"/>
        <end position="21"/>
    </location>
</feature>
<dbReference type="PANTHER" id="PTHR35093:SF8">
    <property type="entry name" value="OUTER MEMBRANE PROTEIN NMB0088-RELATED"/>
    <property type="match status" value="1"/>
</dbReference>
<dbReference type="RefSeq" id="WP_089319773.1">
    <property type="nucleotide sequence ID" value="NZ_FZOQ01000012.1"/>
</dbReference>
<protein>
    <recommendedName>
        <fullName evidence="11">Outer membrane protein transport protein (OMPP1/FadL/TodX)</fullName>
    </recommendedName>
</protein>